<sequence>MLYFLLSKFLTDSGTSVMTISESDSFEIQDEDQLDHWLTTPSEALIRFMGTLRGNLLILGAGGKMGPTLAARAQFAAAKAQADLRVIAASRFSDNRSKQWLNANGVQTETVDLLDRKSIEQLPDADNVIFLVGSKFGTSANPSQTWMANTIVPANALERYPNARFVALSTGNVYPFSPTESGGSCVTDPVGPIGEYAQAALGRERVFQHYSVANETKTVLVRLNYAVDLRYGVLVDIATKVQAGTPIDLTCGYLNCIWQGDANDIIIRSLELADSPPRLINLTGEDTLSVRRIAEDFGQRLNRKVTFVGEESSNALLSNASETSRLLGSPNTSIDTILQQTANWVTREGRLLNKPTHFEVRDGVF</sequence>
<dbReference type="Pfam" id="PF01370">
    <property type="entry name" value="Epimerase"/>
    <property type="match status" value="1"/>
</dbReference>
<protein>
    <recommendedName>
        <fullName evidence="1">NAD-dependent epimerase/dehydratase domain-containing protein</fullName>
    </recommendedName>
</protein>
<comment type="caution">
    <text evidence="2">The sequence shown here is derived from an EMBL/GenBank/DDBJ whole genome shotgun (WGS) entry which is preliminary data.</text>
</comment>
<proteinExistence type="predicted"/>
<accession>A0A7V9AA04</accession>
<gene>
    <name evidence="2" type="ORF">HOV93_52300</name>
</gene>
<dbReference type="EMBL" id="JABRWO010000026">
    <property type="protein sequence ID" value="MBA2118022.1"/>
    <property type="molecule type" value="Genomic_DNA"/>
</dbReference>
<keyword evidence="3" id="KW-1185">Reference proteome</keyword>
<dbReference type="Proteomes" id="UP000551616">
    <property type="component" value="Unassembled WGS sequence"/>
</dbReference>
<feature type="domain" description="NAD-dependent epimerase/dehydratase" evidence="1">
    <location>
        <begin position="57"/>
        <end position="223"/>
    </location>
</feature>
<reference evidence="2 3" key="1">
    <citation type="submission" date="2020-05" db="EMBL/GenBank/DDBJ databases">
        <title>Bremerella alba sp. nov., a novel planctomycete isolated from the surface of the macroalga Fucus spiralis.</title>
        <authorList>
            <person name="Godinho O."/>
            <person name="Botelho R."/>
            <person name="Albuquerque L."/>
            <person name="Wiegand S."/>
            <person name="Da Costa M.S."/>
            <person name="Lobo-Da-Cunha A."/>
            <person name="Jogler C."/>
            <person name="Lage O.M."/>
        </authorList>
    </citation>
    <scope>NUCLEOTIDE SEQUENCE [LARGE SCALE GENOMIC DNA]</scope>
    <source>
        <strain evidence="2 3">FF15</strain>
    </source>
</reference>
<evidence type="ECO:0000313" key="3">
    <source>
        <dbReference type="Proteomes" id="UP000551616"/>
    </source>
</evidence>
<dbReference type="Gene3D" id="3.40.50.720">
    <property type="entry name" value="NAD(P)-binding Rossmann-like Domain"/>
    <property type="match status" value="1"/>
</dbReference>
<name>A0A7V9AA04_9BACT</name>
<dbReference type="InterPro" id="IPR001509">
    <property type="entry name" value="Epimerase_deHydtase"/>
</dbReference>
<dbReference type="InterPro" id="IPR036291">
    <property type="entry name" value="NAD(P)-bd_dom_sf"/>
</dbReference>
<evidence type="ECO:0000313" key="2">
    <source>
        <dbReference type="EMBL" id="MBA2118022.1"/>
    </source>
</evidence>
<evidence type="ECO:0000259" key="1">
    <source>
        <dbReference type="Pfam" id="PF01370"/>
    </source>
</evidence>
<organism evidence="2 3">
    <name type="scientific">Bremerella alba</name>
    <dbReference type="NCBI Taxonomy" id="980252"/>
    <lineage>
        <taxon>Bacteria</taxon>
        <taxon>Pseudomonadati</taxon>
        <taxon>Planctomycetota</taxon>
        <taxon>Planctomycetia</taxon>
        <taxon>Pirellulales</taxon>
        <taxon>Pirellulaceae</taxon>
        <taxon>Bremerella</taxon>
    </lineage>
</organism>
<dbReference type="AlphaFoldDB" id="A0A7V9AA04"/>
<dbReference type="SUPFAM" id="SSF51735">
    <property type="entry name" value="NAD(P)-binding Rossmann-fold domains"/>
    <property type="match status" value="1"/>
</dbReference>